<feature type="region of interest" description="Disordered" evidence="4">
    <location>
        <begin position="617"/>
        <end position="672"/>
    </location>
</feature>
<comment type="function">
    <text evidence="1">Controls the length of the flagellar hook.</text>
</comment>
<feature type="compositionally biased region" description="Basic and acidic residues" evidence="4">
    <location>
        <begin position="447"/>
        <end position="466"/>
    </location>
</feature>
<feature type="compositionally biased region" description="Low complexity" evidence="4">
    <location>
        <begin position="339"/>
        <end position="377"/>
    </location>
</feature>
<gene>
    <name evidence="6" type="ORF">FE240_05920</name>
</gene>
<evidence type="ECO:0000256" key="3">
    <source>
        <dbReference type="ARBA" id="ARBA00022795"/>
    </source>
</evidence>
<feature type="compositionally biased region" description="Low complexity" evidence="4">
    <location>
        <begin position="642"/>
        <end position="656"/>
    </location>
</feature>
<dbReference type="KEGG" id="asim:FE240_05920"/>
<dbReference type="GO" id="GO:0009424">
    <property type="term" value="C:bacterial-type flagellum hook"/>
    <property type="evidence" value="ECO:0007669"/>
    <property type="project" value="InterPro"/>
</dbReference>
<dbReference type="PRINTS" id="PR01007">
    <property type="entry name" value="FLGHOOKFLIK"/>
</dbReference>
<reference evidence="6 7" key="1">
    <citation type="submission" date="2019-05" db="EMBL/GenBank/DDBJ databases">
        <title>OXA-830, a novel chromosomally encoded expanded-spectrum class D beta-lactamase in Aeromonas simiae.</title>
        <authorList>
            <person name="Zhou W."/>
            <person name="Chen Q."/>
        </authorList>
    </citation>
    <scope>NUCLEOTIDE SEQUENCE [LARGE SCALE GENOMIC DNA]</scope>
    <source>
        <strain evidence="6 7">A6</strain>
    </source>
</reference>
<evidence type="ECO:0000313" key="6">
    <source>
        <dbReference type="EMBL" id="QFI54270.1"/>
    </source>
</evidence>
<sequence>MTAPSPLTLSAGASEPLLGARAAKSGATEESFALWLSPESAEQSDVPVSEKEVSKEASAQEKQGEALPEGGEELPLDLLSRLEASLHTSTQLVMAAPSAGQGEQEALALDEGDLVGARPMAATAQVKRDAAEALQGTAIAAAGQAKGASPSAPLLDAKATPAPDGDPPRDEGGIALSRLQGAGMQVVDAQPEPAETPRLPGADKTAITTPQTTAQTMAQVPLKQSEPGAVVSPIQMQDAHLFTAAPPATDAALLPEAPAQDEGAPHLAQQTDPRVTQQRVAVSDNATVLAVEVSEPEPAAAQASGAKAQRPEEAKGHAIPTPGDTRPQPTSVVPPSPKEAGTPPGEPAGPVAATSSQVNQAPAAGAAPRAPQEDAAQVTQDTPTKEVAAESKASSWAASLQGSGAHQEQKSREAAPVDQEQALARAASLQPAQATMGGERSLVAPGAHEHQPDEMLKVRDGERGRAEVQGAARQEAQPAAVQSEAAPQSTVQHGSAQHGVLTQSAEGPQGQSATVQGERRDTLLGSQRLQGEQVPAELQQKVNVMLTERLQQAELQLDPMGLGKMKIQIQLGQEQQVSVHFVVQHGQTRDLVEQSMPRLRDMLAGQGITLGQTQVQQQFQHTGQQAQAGAGQGGGQGRGHPQGEATAAAQPQPAATRLPRESANGRGIDFYA</sequence>
<dbReference type="PANTHER" id="PTHR37533:SF2">
    <property type="entry name" value="FLAGELLAR HOOK-LENGTH CONTROL PROTEIN"/>
    <property type="match status" value="1"/>
</dbReference>
<dbReference type="EMBL" id="CP040449">
    <property type="protein sequence ID" value="QFI54270.1"/>
    <property type="molecule type" value="Genomic_DNA"/>
</dbReference>
<dbReference type="InterPro" id="IPR021136">
    <property type="entry name" value="Flagellar_hook_control-like_C"/>
</dbReference>
<dbReference type="InterPro" id="IPR038610">
    <property type="entry name" value="FliK-like_C_sf"/>
</dbReference>
<feature type="compositionally biased region" description="Low complexity" evidence="4">
    <location>
        <begin position="143"/>
        <end position="152"/>
    </location>
</feature>
<feature type="region of interest" description="Disordered" evidence="4">
    <location>
        <begin position="1"/>
        <end position="23"/>
    </location>
</feature>
<keyword evidence="7" id="KW-1185">Reference proteome</keyword>
<feature type="compositionally biased region" description="Basic and acidic residues" evidence="4">
    <location>
        <begin position="48"/>
        <end position="64"/>
    </location>
</feature>
<evidence type="ECO:0000256" key="1">
    <source>
        <dbReference type="ARBA" id="ARBA00003944"/>
    </source>
</evidence>
<evidence type="ECO:0000313" key="7">
    <source>
        <dbReference type="Proteomes" id="UP000594034"/>
    </source>
</evidence>
<feature type="region of interest" description="Disordered" evidence="4">
    <location>
        <begin position="36"/>
        <end position="76"/>
    </location>
</feature>
<dbReference type="GO" id="GO:0044780">
    <property type="term" value="P:bacterial-type flagellum assembly"/>
    <property type="evidence" value="ECO:0007669"/>
    <property type="project" value="InterPro"/>
</dbReference>
<dbReference type="Proteomes" id="UP000594034">
    <property type="component" value="Chromosome"/>
</dbReference>
<dbReference type="CDD" id="cd17470">
    <property type="entry name" value="T3SS_Flik_C"/>
    <property type="match status" value="1"/>
</dbReference>
<evidence type="ECO:0000256" key="2">
    <source>
        <dbReference type="ARBA" id="ARBA00009149"/>
    </source>
</evidence>
<dbReference type="Gene3D" id="3.30.750.140">
    <property type="match status" value="1"/>
</dbReference>
<comment type="similarity">
    <text evidence="2">Belongs to the FliK family.</text>
</comment>
<feature type="compositionally biased region" description="Gly residues" evidence="4">
    <location>
        <begin position="630"/>
        <end position="640"/>
    </location>
</feature>
<proteinExistence type="inferred from homology"/>
<dbReference type="RefSeq" id="WP_193003765.1">
    <property type="nucleotide sequence ID" value="NZ_CP040449.1"/>
</dbReference>
<organism evidence="6 7">
    <name type="scientific">Aeromonas simiae</name>
    <dbReference type="NCBI Taxonomy" id="218936"/>
    <lineage>
        <taxon>Bacteria</taxon>
        <taxon>Pseudomonadati</taxon>
        <taxon>Pseudomonadota</taxon>
        <taxon>Gammaproteobacteria</taxon>
        <taxon>Aeromonadales</taxon>
        <taxon>Aeromonadaceae</taxon>
        <taxon>Aeromonas</taxon>
    </lineage>
</organism>
<dbReference type="PANTHER" id="PTHR37533">
    <property type="entry name" value="FLAGELLAR HOOK-LENGTH CONTROL PROTEIN"/>
    <property type="match status" value="1"/>
</dbReference>
<name>A0A5J6WTY0_9GAMM</name>
<protein>
    <recommendedName>
        <fullName evidence="5">Flagellar hook-length control protein-like C-terminal domain-containing protein</fullName>
    </recommendedName>
</protein>
<dbReference type="Pfam" id="PF02120">
    <property type="entry name" value="Flg_hook"/>
    <property type="match status" value="1"/>
</dbReference>
<feature type="compositionally biased region" description="Polar residues" evidence="4">
    <location>
        <begin position="268"/>
        <end position="286"/>
    </location>
</feature>
<feature type="compositionally biased region" description="Polar residues" evidence="4">
    <location>
        <begin position="485"/>
        <end position="515"/>
    </location>
</feature>
<feature type="region of interest" description="Disordered" evidence="4">
    <location>
        <begin position="143"/>
        <end position="184"/>
    </location>
</feature>
<evidence type="ECO:0000259" key="5">
    <source>
        <dbReference type="Pfam" id="PF02120"/>
    </source>
</evidence>
<dbReference type="InterPro" id="IPR052563">
    <property type="entry name" value="FliK"/>
</dbReference>
<feature type="compositionally biased region" description="Low complexity" evidence="4">
    <location>
        <begin position="246"/>
        <end position="258"/>
    </location>
</feature>
<feature type="compositionally biased region" description="Low complexity" evidence="4">
    <location>
        <begin position="390"/>
        <end position="399"/>
    </location>
</feature>
<accession>A0A5J6WTY0</accession>
<feature type="compositionally biased region" description="Low complexity" evidence="4">
    <location>
        <begin position="290"/>
        <end position="308"/>
    </location>
</feature>
<feature type="region of interest" description="Disordered" evidence="4">
    <location>
        <begin position="246"/>
        <end position="517"/>
    </location>
</feature>
<dbReference type="InterPro" id="IPR001635">
    <property type="entry name" value="Flag_hook_Flik"/>
</dbReference>
<evidence type="ECO:0000256" key="4">
    <source>
        <dbReference type="SAM" id="MobiDB-lite"/>
    </source>
</evidence>
<feature type="compositionally biased region" description="Low complexity" evidence="4">
    <location>
        <begin position="617"/>
        <end position="629"/>
    </location>
</feature>
<feature type="domain" description="Flagellar hook-length control protein-like C-terminal" evidence="5">
    <location>
        <begin position="540"/>
        <end position="621"/>
    </location>
</feature>
<dbReference type="AlphaFoldDB" id="A0A5J6WTY0"/>
<keyword evidence="3" id="KW-1005">Bacterial flagellum biogenesis</keyword>